<dbReference type="OrthoDB" id="165864at2157"/>
<dbReference type="AlphaFoldDB" id="A0A4D6HBU3"/>
<gene>
    <name evidence="3" type="ORF">DV733_09320</name>
</gene>
<keyword evidence="4" id="KW-1185">Reference proteome</keyword>
<dbReference type="Proteomes" id="UP000296706">
    <property type="component" value="Chromosome"/>
</dbReference>
<dbReference type="InterPro" id="IPR010496">
    <property type="entry name" value="AL/BT2_dom"/>
</dbReference>
<accession>A0A4D6HBU3</accession>
<evidence type="ECO:0000256" key="1">
    <source>
        <dbReference type="SAM" id="MobiDB-lite"/>
    </source>
</evidence>
<dbReference type="GO" id="GO:0016787">
    <property type="term" value="F:hydrolase activity"/>
    <property type="evidence" value="ECO:0007669"/>
    <property type="project" value="InterPro"/>
</dbReference>
<evidence type="ECO:0000313" key="3">
    <source>
        <dbReference type="EMBL" id="QCC51429.1"/>
    </source>
</evidence>
<proteinExistence type="predicted"/>
<dbReference type="RefSeq" id="WP_079979527.1">
    <property type="nucleotide sequence ID" value="NZ_CP031310.1"/>
</dbReference>
<reference evidence="3 4" key="1">
    <citation type="journal article" date="2019" name="Nat. Commun.">
        <title>A new type of DNA phosphorothioation-based antiviral system in archaea.</title>
        <authorList>
            <person name="Xiong L."/>
            <person name="Liu S."/>
            <person name="Chen S."/>
            <person name="Xiao Y."/>
            <person name="Zhu B."/>
            <person name="Gao Y."/>
            <person name="Zhang Y."/>
            <person name="Chen B."/>
            <person name="Luo J."/>
            <person name="Deng Z."/>
            <person name="Chen X."/>
            <person name="Wang L."/>
            <person name="Chen S."/>
        </authorList>
    </citation>
    <scope>NUCLEOTIDE SEQUENCE [LARGE SCALE GENOMIC DNA]</scope>
    <source>
        <strain evidence="3 4">CBA1105</strain>
    </source>
</reference>
<evidence type="ECO:0000313" key="4">
    <source>
        <dbReference type="Proteomes" id="UP000296706"/>
    </source>
</evidence>
<sequence length="237" mass="26155">MSEQRPGFTDTPYHPDSDYRVHDPARPHPSSVTPAGPVTQAPPSDATPLFNGTDLAGWDAADGSDPEWTVADGELVVEPGAGDIRTTTALGDCQLHIEWATPADPGDAEYPGNSGVFLADRYELQILDCSQTTIYADGWVGAIYGQHPPSVDASLPSGEWQSFDIVWRRPRFDDDTLTAPARITAFHNGVLIHRESEPFGPTTYRDYLDYEPHGPAPLRLQDHGFRVRFRNIWSRSL</sequence>
<dbReference type="Pfam" id="PF06439">
    <property type="entry name" value="3keto-disac_hyd"/>
    <property type="match status" value="1"/>
</dbReference>
<dbReference type="Gene3D" id="2.60.120.560">
    <property type="entry name" value="Exo-inulinase, domain 1"/>
    <property type="match status" value="1"/>
</dbReference>
<dbReference type="STRING" id="1457250.GCA_000755225_01037"/>
<name>A0A4D6HBU3_9EURY</name>
<feature type="compositionally biased region" description="Basic and acidic residues" evidence="1">
    <location>
        <begin position="13"/>
        <end position="26"/>
    </location>
</feature>
<dbReference type="GeneID" id="39848062"/>
<organism evidence="3 4">
    <name type="scientific">Halapricum salinum</name>
    <dbReference type="NCBI Taxonomy" id="1457250"/>
    <lineage>
        <taxon>Archaea</taxon>
        <taxon>Methanobacteriati</taxon>
        <taxon>Methanobacteriota</taxon>
        <taxon>Stenosarchaea group</taxon>
        <taxon>Halobacteria</taxon>
        <taxon>Halobacteriales</taxon>
        <taxon>Haloarculaceae</taxon>
        <taxon>Halapricum</taxon>
    </lineage>
</organism>
<dbReference type="EMBL" id="CP031310">
    <property type="protein sequence ID" value="QCC51429.1"/>
    <property type="molecule type" value="Genomic_DNA"/>
</dbReference>
<dbReference type="KEGG" id="hsn:DV733_09320"/>
<protein>
    <submittedName>
        <fullName evidence="3">DUF1080 domain-containing protein</fullName>
    </submittedName>
</protein>
<evidence type="ECO:0000259" key="2">
    <source>
        <dbReference type="Pfam" id="PF06439"/>
    </source>
</evidence>
<feature type="domain" description="3-keto-alpha-glucoside-1,2-lyase/3-keto-2-hydroxy-glucal hydratase" evidence="2">
    <location>
        <begin position="46"/>
        <end position="233"/>
    </location>
</feature>
<feature type="region of interest" description="Disordered" evidence="1">
    <location>
        <begin position="1"/>
        <end position="66"/>
    </location>
</feature>